<feature type="compositionally biased region" description="Pro residues" evidence="1">
    <location>
        <begin position="77"/>
        <end position="88"/>
    </location>
</feature>
<gene>
    <name evidence="2" type="ORF">B0H15DRAFT_797789</name>
</gene>
<feature type="compositionally biased region" description="Low complexity" evidence="1">
    <location>
        <begin position="109"/>
        <end position="121"/>
    </location>
</feature>
<feature type="region of interest" description="Disordered" evidence="1">
    <location>
        <begin position="1"/>
        <end position="260"/>
    </location>
</feature>
<proteinExistence type="predicted"/>
<evidence type="ECO:0000313" key="3">
    <source>
        <dbReference type="Proteomes" id="UP001222325"/>
    </source>
</evidence>
<organism evidence="2 3">
    <name type="scientific">Mycena belliarum</name>
    <dbReference type="NCBI Taxonomy" id="1033014"/>
    <lineage>
        <taxon>Eukaryota</taxon>
        <taxon>Fungi</taxon>
        <taxon>Dikarya</taxon>
        <taxon>Basidiomycota</taxon>
        <taxon>Agaricomycotina</taxon>
        <taxon>Agaricomycetes</taxon>
        <taxon>Agaricomycetidae</taxon>
        <taxon>Agaricales</taxon>
        <taxon>Marasmiineae</taxon>
        <taxon>Mycenaceae</taxon>
        <taxon>Mycena</taxon>
    </lineage>
</organism>
<dbReference type="PANTHER" id="PTHR28031:SF1">
    <property type="entry name" value="PROLINE-RICH PROTEIN HUA1"/>
    <property type="match status" value="1"/>
</dbReference>
<reference evidence="2" key="1">
    <citation type="submission" date="2023-03" db="EMBL/GenBank/DDBJ databases">
        <title>Massive genome expansion in bonnet fungi (Mycena s.s.) driven by repeated elements and novel gene families across ecological guilds.</title>
        <authorList>
            <consortium name="Lawrence Berkeley National Laboratory"/>
            <person name="Harder C.B."/>
            <person name="Miyauchi S."/>
            <person name="Viragh M."/>
            <person name="Kuo A."/>
            <person name="Thoen E."/>
            <person name="Andreopoulos B."/>
            <person name="Lu D."/>
            <person name="Skrede I."/>
            <person name="Drula E."/>
            <person name="Henrissat B."/>
            <person name="Morin E."/>
            <person name="Kohler A."/>
            <person name="Barry K."/>
            <person name="LaButti K."/>
            <person name="Morin E."/>
            <person name="Salamov A."/>
            <person name="Lipzen A."/>
            <person name="Mereny Z."/>
            <person name="Hegedus B."/>
            <person name="Baldrian P."/>
            <person name="Stursova M."/>
            <person name="Weitz H."/>
            <person name="Taylor A."/>
            <person name="Grigoriev I.V."/>
            <person name="Nagy L.G."/>
            <person name="Martin F."/>
            <person name="Kauserud H."/>
        </authorList>
    </citation>
    <scope>NUCLEOTIDE SEQUENCE</scope>
    <source>
        <strain evidence="2">CBHHK173m</strain>
    </source>
</reference>
<feature type="compositionally biased region" description="Pro residues" evidence="1">
    <location>
        <begin position="207"/>
        <end position="231"/>
    </location>
</feature>
<feature type="compositionally biased region" description="Low complexity" evidence="1">
    <location>
        <begin position="310"/>
        <end position="321"/>
    </location>
</feature>
<feature type="compositionally biased region" description="Polar residues" evidence="1">
    <location>
        <begin position="1"/>
        <end position="20"/>
    </location>
</feature>
<dbReference type="EMBL" id="JARJCN010000010">
    <property type="protein sequence ID" value="KAJ7097056.1"/>
    <property type="molecule type" value="Genomic_DNA"/>
</dbReference>
<feature type="region of interest" description="Disordered" evidence="1">
    <location>
        <begin position="310"/>
        <end position="344"/>
    </location>
</feature>
<evidence type="ECO:0000256" key="1">
    <source>
        <dbReference type="SAM" id="MobiDB-lite"/>
    </source>
</evidence>
<accession>A0AAD6UC94</accession>
<feature type="compositionally biased region" description="Pro residues" evidence="1">
    <location>
        <begin position="140"/>
        <end position="153"/>
    </location>
</feature>
<comment type="caution">
    <text evidence="2">The sequence shown here is derived from an EMBL/GenBank/DDBJ whole genome shotgun (WGS) entry which is preliminary data.</text>
</comment>
<dbReference type="InterPro" id="IPR038910">
    <property type="entry name" value="Hua1-like"/>
</dbReference>
<sequence length="412" mass="42732">MSSHNPFRTPAASPNATGSSYAPPPDPPPQRHAPPSTPRPPTPDDPSVEAPPPYTTRPAVYEGESTLEYGPARPFQTAPPPLPPPMLHPPGGSGFLPPPMHPQHSGFAPPQHQQQPSLWQQLTGAPSSSGSGSGWAAYPGRPPQQYQPPPQQYAPPHQQYAPPPPQQPPPHTHVSEFARDFYATTAVPPGAFSDVSGARAGGAGPAGYPPPPVPPPLSQTYQPPPGAPPPRGAEGDGAGAAVPDDGRPTSTPIPGHPLLRGGKMLVYPPHYTCAKCNNTGYKHADPTHPCSKCWEKHARPYAGALLHAPSASSAAPASPSSTFQRPLPHPSPAPPPPSQGYAPPPSQFAPPIVYSAPPPPGAYPPPAQVYPPGDARLGGAPCWRCGGRGSVSFLVFETVMCTVCGGVGRVYG</sequence>
<feature type="compositionally biased region" description="Pro residues" evidence="1">
    <location>
        <begin position="22"/>
        <end position="55"/>
    </location>
</feature>
<protein>
    <submittedName>
        <fullName evidence="2">Uncharacterized protein</fullName>
    </submittedName>
</protein>
<evidence type="ECO:0000313" key="2">
    <source>
        <dbReference type="EMBL" id="KAJ7097056.1"/>
    </source>
</evidence>
<dbReference type="PANTHER" id="PTHR28031">
    <property type="entry name" value="PROLINE-RICH PROTEIN HUA1"/>
    <property type="match status" value="1"/>
</dbReference>
<dbReference type="AlphaFoldDB" id="A0AAD6UC94"/>
<feature type="compositionally biased region" description="Pro residues" evidence="1">
    <location>
        <begin position="161"/>
        <end position="171"/>
    </location>
</feature>
<feature type="compositionally biased region" description="Pro residues" evidence="1">
    <location>
        <begin position="327"/>
        <end position="344"/>
    </location>
</feature>
<dbReference type="Proteomes" id="UP001222325">
    <property type="component" value="Unassembled WGS sequence"/>
</dbReference>
<dbReference type="GO" id="GO:0005737">
    <property type="term" value="C:cytoplasm"/>
    <property type="evidence" value="ECO:0007669"/>
    <property type="project" value="TreeGrafter"/>
</dbReference>
<name>A0AAD6UC94_9AGAR</name>
<keyword evidence="3" id="KW-1185">Reference proteome</keyword>